<dbReference type="GO" id="GO:0022857">
    <property type="term" value="F:transmembrane transporter activity"/>
    <property type="evidence" value="ECO:0007669"/>
    <property type="project" value="UniProtKB-UniRule"/>
</dbReference>
<evidence type="ECO:0000256" key="2">
    <source>
        <dbReference type="ARBA" id="ARBA00022448"/>
    </source>
</evidence>
<comment type="similarity">
    <text evidence="7">Belongs to the TRAP transporter small permease family.</text>
</comment>
<comment type="subunit">
    <text evidence="7">The complex comprises the extracytoplasmic solute receptor protein and the two transmembrane proteins.</text>
</comment>
<evidence type="ECO:0000313" key="10">
    <source>
        <dbReference type="Proteomes" id="UP000626220"/>
    </source>
</evidence>
<keyword evidence="5 7" id="KW-1133">Transmembrane helix</keyword>
<feature type="transmembrane region" description="Helical" evidence="7">
    <location>
        <begin position="157"/>
        <end position="178"/>
    </location>
</feature>
<evidence type="ECO:0000256" key="1">
    <source>
        <dbReference type="ARBA" id="ARBA00004651"/>
    </source>
</evidence>
<accession>A0A8J3M938</accession>
<evidence type="ECO:0000256" key="3">
    <source>
        <dbReference type="ARBA" id="ARBA00022475"/>
    </source>
</evidence>
<dbReference type="InterPro" id="IPR055348">
    <property type="entry name" value="DctQ"/>
</dbReference>
<dbReference type="GO" id="GO:0005886">
    <property type="term" value="C:plasma membrane"/>
    <property type="evidence" value="ECO:0007669"/>
    <property type="project" value="UniProtKB-SubCell"/>
</dbReference>
<reference evidence="9" key="1">
    <citation type="journal article" date="2014" name="Int. J. Syst. Evol. Microbiol.">
        <title>Complete genome sequence of Corynebacterium casei LMG S-19264T (=DSM 44701T), isolated from a smear-ripened cheese.</title>
        <authorList>
            <consortium name="US DOE Joint Genome Institute (JGI-PGF)"/>
            <person name="Walter F."/>
            <person name="Albersmeier A."/>
            <person name="Kalinowski J."/>
            <person name="Ruckert C."/>
        </authorList>
    </citation>
    <scope>NUCLEOTIDE SEQUENCE</scope>
    <source>
        <strain evidence="9">KCTC 42650</strain>
    </source>
</reference>
<comment type="subcellular location">
    <subcellularLocation>
        <location evidence="7">Cell inner membrane</location>
        <topology evidence="7">Multi-pass membrane protein</topology>
    </subcellularLocation>
    <subcellularLocation>
        <location evidence="1">Cell membrane</location>
        <topology evidence="1">Multi-pass membrane protein</topology>
    </subcellularLocation>
</comment>
<dbReference type="Pfam" id="PF04290">
    <property type="entry name" value="DctQ"/>
    <property type="match status" value="1"/>
</dbReference>
<proteinExistence type="inferred from homology"/>
<dbReference type="RefSeq" id="WP_229863957.1">
    <property type="nucleotide sequence ID" value="NZ_BNCJ01000003.1"/>
</dbReference>
<feature type="domain" description="Tripartite ATP-independent periplasmic transporters DctQ component" evidence="8">
    <location>
        <begin position="44"/>
        <end position="180"/>
    </location>
</feature>
<dbReference type="Proteomes" id="UP000626220">
    <property type="component" value="Unassembled WGS sequence"/>
</dbReference>
<name>A0A8J3M938_9RHOB</name>
<keyword evidence="3" id="KW-1003">Cell membrane</keyword>
<keyword evidence="6 7" id="KW-0472">Membrane</keyword>
<keyword evidence="2 7" id="KW-0813">Transport</keyword>
<keyword evidence="4 7" id="KW-0812">Transmembrane</keyword>
<keyword evidence="10" id="KW-1185">Reference proteome</keyword>
<evidence type="ECO:0000256" key="7">
    <source>
        <dbReference type="RuleBase" id="RU369079"/>
    </source>
</evidence>
<feature type="transmembrane region" description="Helical" evidence="7">
    <location>
        <begin position="25"/>
        <end position="48"/>
    </location>
</feature>
<reference evidence="9" key="2">
    <citation type="submission" date="2020-09" db="EMBL/GenBank/DDBJ databases">
        <authorList>
            <person name="Sun Q."/>
            <person name="Kim S."/>
        </authorList>
    </citation>
    <scope>NUCLEOTIDE SEQUENCE</scope>
    <source>
        <strain evidence="9">KCTC 42650</strain>
    </source>
</reference>
<dbReference type="AlphaFoldDB" id="A0A8J3M938"/>
<evidence type="ECO:0000256" key="5">
    <source>
        <dbReference type="ARBA" id="ARBA00022989"/>
    </source>
</evidence>
<feature type="transmembrane region" description="Helical" evidence="7">
    <location>
        <begin position="107"/>
        <end position="131"/>
    </location>
</feature>
<dbReference type="EMBL" id="BNCJ01000003">
    <property type="protein sequence ID" value="GHF46138.1"/>
    <property type="molecule type" value="Genomic_DNA"/>
</dbReference>
<evidence type="ECO:0000259" key="8">
    <source>
        <dbReference type="Pfam" id="PF04290"/>
    </source>
</evidence>
<feature type="transmembrane region" description="Helical" evidence="7">
    <location>
        <begin position="68"/>
        <end position="86"/>
    </location>
</feature>
<comment type="function">
    <text evidence="7">Part of the tripartite ATP-independent periplasmic (TRAP) transport system.</text>
</comment>
<keyword evidence="7" id="KW-0997">Cell inner membrane</keyword>
<protein>
    <recommendedName>
        <fullName evidence="7">TRAP transporter small permease protein</fullName>
    </recommendedName>
</protein>
<sequence length="188" mass="20024">MAGNDQTIGAAPDGPRLREAGLARVWRWVVEGFAAAGTVLIGILMLIVCADIVARNSAGASLPLVSEAGALLVVLLVALQLAANVRSRRLARTEIFILPFTQRFPRAGAILNAAFDLVGAAVLGIVAWATIRILEKDLASSEFIGIVGMATMPTWPFRLLILMGFAVAAIEFAVRCIAELRNFGRVRT</sequence>
<evidence type="ECO:0000256" key="4">
    <source>
        <dbReference type="ARBA" id="ARBA00022692"/>
    </source>
</evidence>
<evidence type="ECO:0000313" key="9">
    <source>
        <dbReference type="EMBL" id="GHF46138.1"/>
    </source>
</evidence>
<organism evidence="9 10">
    <name type="scientific">Seohaeicola zhoushanensis</name>
    <dbReference type="NCBI Taxonomy" id="1569283"/>
    <lineage>
        <taxon>Bacteria</taxon>
        <taxon>Pseudomonadati</taxon>
        <taxon>Pseudomonadota</taxon>
        <taxon>Alphaproteobacteria</taxon>
        <taxon>Rhodobacterales</taxon>
        <taxon>Roseobacteraceae</taxon>
        <taxon>Seohaeicola</taxon>
    </lineage>
</organism>
<evidence type="ECO:0000256" key="6">
    <source>
        <dbReference type="ARBA" id="ARBA00023136"/>
    </source>
</evidence>
<comment type="caution">
    <text evidence="9">The sequence shown here is derived from an EMBL/GenBank/DDBJ whole genome shotgun (WGS) entry which is preliminary data.</text>
</comment>
<gene>
    <name evidence="9" type="ORF">GCM10017056_17250</name>
</gene>